<feature type="region of interest" description="Disordered" evidence="10">
    <location>
        <begin position="1"/>
        <end position="25"/>
    </location>
</feature>
<dbReference type="InterPro" id="IPR002933">
    <property type="entry name" value="Peptidase_M20"/>
</dbReference>
<dbReference type="PROSITE" id="PS00758">
    <property type="entry name" value="ARGE_DAPE_CPG2_1"/>
    <property type="match status" value="1"/>
</dbReference>
<keyword evidence="6" id="KW-0479">Metal-binding</keyword>
<dbReference type="PANTHER" id="PTHR43808:SF31">
    <property type="entry name" value="N-ACETYL-L-CITRULLINE DEACETYLASE"/>
    <property type="match status" value="1"/>
</dbReference>
<dbReference type="GO" id="GO:0008777">
    <property type="term" value="F:acetylornithine deacetylase activity"/>
    <property type="evidence" value="ECO:0007669"/>
    <property type="project" value="UniProtKB-EC"/>
</dbReference>
<dbReference type="SUPFAM" id="SSF55031">
    <property type="entry name" value="Bacterial exopeptidase dimerisation domain"/>
    <property type="match status" value="1"/>
</dbReference>
<evidence type="ECO:0000259" key="11">
    <source>
        <dbReference type="Pfam" id="PF07687"/>
    </source>
</evidence>
<sequence>MTPDRAPSSDQTLPEAIPAQGTDRPSSDVVEWLRRLVGFPTVSRDSNLALIEHVKDYLAARGIACHVLPNEEGNKANLWARIGPDRPGGVALSGHTDVVPVEGQDWDSDPFTLEERNGALVGRGTADMKGFLACCLALVPRMQEAPLARPIDLCFSYDEEVGCRGVDGLIEYIATLENKPGLCLVGEPTGMDVVTGHKGKLAVECVVKGSIAHSSLAPRAANAVQTAARLVARIADMADAVERDGPFDPRYDVEHTTIHVGQLQGGQALNIVPDHCSFVFEFRHLPLDDPFAKLDELKAYGRELEAAMQKKAPEASVTWTQLFSFPGLDMDEDAEAVTFMKGLAATNSTRRVAYGTEGGKFQQHAGIPTVICGPGHIDQAHKANEFAALSQLAEMEQLLGRLVERLCKDA</sequence>
<reference evidence="13" key="1">
    <citation type="journal article" date="2019" name="Int. J. Syst. Evol. Microbiol.">
        <title>The Global Catalogue of Microorganisms (GCM) 10K type strain sequencing project: providing services to taxonomists for standard genome sequencing and annotation.</title>
        <authorList>
            <consortium name="The Broad Institute Genomics Platform"/>
            <consortium name="The Broad Institute Genome Sequencing Center for Infectious Disease"/>
            <person name="Wu L."/>
            <person name="Ma J."/>
        </authorList>
    </citation>
    <scope>NUCLEOTIDE SEQUENCE [LARGE SCALE GENOMIC DNA]</scope>
    <source>
        <strain evidence="13">CECT 8472</strain>
    </source>
</reference>
<dbReference type="InterPro" id="IPR010169">
    <property type="entry name" value="AcOrn-deacetyl"/>
</dbReference>
<organism evidence="12 13">
    <name type="scientific">Fodinicurvata halophila</name>
    <dbReference type="NCBI Taxonomy" id="1419723"/>
    <lineage>
        <taxon>Bacteria</taxon>
        <taxon>Pseudomonadati</taxon>
        <taxon>Pseudomonadota</taxon>
        <taxon>Alphaproteobacteria</taxon>
        <taxon>Rhodospirillales</taxon>
        <taxon>Rhodovibrionaceae</taxon>
        <taxon>Fodinicurvata</taxon>
    </lineage>
</organism>
<dbReference type="NCBIfam" id="NF005710">
    <property type="entry name" value="PRK07522.1"/>
    <property type="match status" value="1"/>
</dbReference>
<keyword evidence="7 12" id="KW-0378">Hydrolase</keyword>
<dbReference type="Proteomes" id="UP001595799">
    <property type="component" value="Unassembled WGS sequence"/>
</dbReference>
<proteinExistence type="inferred from homology"/>
<keyword evidence="13" id="KW-1185">Reference proteome</keyword>
<evidence type="ECO:0000256" key="10">
    <source>
        <dbReference type="SAM" id="MobiDB-lite"/>
    </source>
</evidence>
<dbReference type="Pfam" id="PF01546">
    <property type="entry name" value="Peptidase_M20"/>
    <property type="match status" value="1"/>
</dbReference>
<evidence type="ECO:0000313" key="12">
    <source>
        <dbReference type="EMBL" id="MFC4352031.1"/>
    </source>
</evidence>
<accession>A0ABV8UML7</accession>
<comment type="caution">
    <text evidence="12">The sequence shown here is derived from an EMBL/GenBank/DDBJ whole genome shotgun (WGS) entry which is preliminary data.</text>
</comment>
<gene>
    <name evidence="12" type="primary">argE</name>
    <name evidence="12" type="ORF">ACFOW6_10810</name>
</gene>
<protein>
    <submittedName>
        <fullName evidence="12">Acetylornithine deacetylase</fullName>
        <ecNumber evidence="12">3.5.1.16</ecNumber>
    </submittedName>
</protein>
<comment type="cofactor">
    <cofactor evidence="1">
        <name>Zn(2+)</name>
        <dbReference type="ChEBI" id="CHEBI:29105"/>
    </cofactor>
</comment>
<evidence type="ECO:0000256" key="3">
    <source>
        <dbReference type="ARBA" id="ARBA00022490"/>
    </source>
</evidence>
<name>A0ABV8UML7_9PROT</name>
<dbReference type="NCBIfam" id="TIGR01892">
    <property type="entry name" value="AcOrn-deacetyl"/>
    <property type="match status" value="1"/>
</dbReference>
<comment type="similarity">
    <text evidence="2">Belongs to the peptidase M20A family. ArgE subfamily.</text>
</comment>
<dbReference type="RefSeq" id="WP_382422381.1">
    <property type="nucleotide sequence ID" value="NZ_JBHSCW010000005.1"/>
</dbReference>
<dbReference type="PROSITE" id="PS00759">
    <property type="entry name" value="ARGE_DAPE_CPG2_2"/>
    <property type="match status" value="1"/>
</dbReference>
<evidence type="ECO:0000256" key="9">
    <source>
        <dbReference type="ARBA" id="ARBA00023285"/>
    </source>
</evidence>
<dbReference type="Pfam" id="PF07687">
    <property type="entry name" value="M20_dimer"/>
    <property type="match status" value="1"/>
</dbReference>
<keyword evidence="5" id="KW-0028">Amino-acid biosynthesis</keyword>
<keyword evidence="9" id="KW-0170">Cobalt</keyword>
<dbReference type="SUPFAM" id="SSF53187">
    <property type="entry name" value="Zn-dependent exopeptidases"/>
    <property type="match status" value="1"/>
</dbReference>
<evidence type="ECO:0000256" key="8">
    <source>
        <dbReference type="ARBA" id="ARBA00022833"/>
    </source>
</evidence>
<dbReference type="EMBL" id="JBHSCW010000005">
    <property type="protein sequence ID" value="MFC4352031.1"/>
    <property type="molecule type" value="Genomic_DNA"/>
</dbReference>
<dbReference type="InterPro" id="IPR036264">
    <property type="entry name" value="Bact_exopeptidase_dim_dom"/>
</dbReference>
<keyword evidence="8" id="KW-0862">Zinc</keyword>
<dbReference type="InterPro" id="IPR050072">
    <property type="entry name" value="Peptidase_M20A"/>
</dbReference>
<keyword evidence="3" id="KW-0963">Cytoplasm</keyword>
<dbReference type="Gene3D" id="3.30.70.360">
    <property type="match status" value="1"/>
</dbReference>
<evidence type="ECO:0000256" key="4">
    <source>
        <dbReference type="ARBA" id="ARBA00022571"/>
    </source>
</evidence>
<evidence type="ECO:0000256" key="1">
    <source>
        <dbReference type="ARBA" id="ARBA00001947"/>
    </source>
</evidence>
<dbReference type="InterPro" id="IPR011650">
    <property type="entry name" value="Peptidase_M20_dimer"/>
</dbReference>
<evidence type="ECO:0000256" key="7">
    <source>
        <dbReference type="ARBA" id="ARBA00022801"/>
    </source>
</evidence>
<keyword evidence="4" id="KW-0055">Arginine biosynthesis</keyword>
<evidence type="ECO:0000256" key="2">
    <source>
        <dbReference type="ARBA" id="ARBA00005691"/>
    </source>
</evidence>
<dbReference type="Gene3D" id="3.40.630.10">
    <property type="entry name" value="Zn peptidases"/>
    <property type="match status" value="1"/>
</dbReference>
<dbReference type="PANTHER" id="PTHR43808">
    <property type="entry name" value="ACETYLORNITHINE DEACETYLASE"/>
    <property type="match status" value="1"/>
</dbReference>
<evidence type="ECO:0000256" key="5">
    <source>
        <dbReference type="ARBA" id="ARBA00022605"/>
    </source>
</evidence>
<feature type="domain" description="Peptidase M20 dimerisation" evidence="11">
    <location>
        <begin position="195"/>
        <end position="300"/>
    </location>
</feature>
<dbReference type="EC" id="3.5.1.16" evidence="12"/>
<dbReference type="InterPro" id="IPR001261">
    <property type="entry name" value="ArgE/DapE_CS"/>
</dbReference>
<dbReference type="CDD" id="cd03894">
    <property type="entry name" value="M20_ArgE"/>
    <property type="match status" value="1"/>
</dbReference>
<evidence type="ECO:0000313" key="13">
    <source>
        <dbReference type="Proteomes" id="UP001595799"/>
    </source>
</evidence>
<evidence type="ECO:0000256" key="6">
    <source>
        <dbReference type="ARBA" id="ARBA00022723"/>
    </source>
</evidence>